<keyword evidence="2" id="KW-1185">Reference proteome</keyword>
<accession>A0ABN2PHH9</accession>
<dbReference type="InterPro" id="IPR015421">
    <property type="entry name" value="PyrdxlP-dep_Trfase_major"/>
</dbReference>
<dbReference type="GO" id="GO:0008483">
    <property type="term" value="F:transaminase activity"/>
    <property type="evidence" value="ECO:0007669"/>
    <property type="project" value="UniProtKB-KW"/>
</dbReference>
<dbReference type="SUPFAM" id="SSF53383">
    <property type="entry name" value="PLP-dependent transferases"/>
    <property type="match status" value="1"/>
</dbReference>
<comment type="caution">
    <text evidence="1">The sequence shown here is derived from an EMBL/GenBank/DDBJ whole genome shotgun (WGS) entry which is preliminary data.</text>
</comment>
<dbReference type="InterPro" id="IPR015422">
    <property type="entry name" value="PyrdxlP-dep_Trfase_small"/>
</dbReference>
<dbReference type="Proteomes" id="UP001501612">
    <property type="component" value="Unassembled WGS sequence"/>
</dbReference>
<dbReference type="InterPro" id="IPR024551">
    <property type="entry name" value="AspAT_Ic"/>
</dbReference>
<name>A0ABN2PHH9_9ACTN</name>
<proteinExistence type="predicted"/>
<dbReference type="InterPro" id="IPR015424">
    <property type="entry name" value="PyrdxlP-dep_Trfase"/>
</dbReference>
<sequence length="430" mass="45282">MSQPTSVPTTPLSQMSPDELTAFLDAARSSYDDLTRRGLSLDLTRGKPAPEQLDLADGLMSLPTTTTDSTGTDVRNYGGLQGLGDLRDIFGELLGVHADRLVAGGTSSLVMMRDVLVDLWLKGGPGGGRPWGAEETVKFLCPSPGYDRHFTLTSWFGIENVPVPMTDEGPDLDAVEALVAEDPTIKGMWVVPTYANPTGTVVSDAVAARLAAMPTAADDFTILWDNAYALHHLTDTEHRSADLIGACAEAGHPDRAVMFASTSKISWAGAGVAFLAGSEATVSWYLHHLGQGSIGPDKANHLRHVQLFGSADGVREHMAKHRALIAPKFAAVDKALTHSLAGLGIAEWTRPKGGYFVSLDVLPGTASRVISLAKDAGVALTPAGSAFPGADPEDRNIRLAPTFPPLDSVVEAMEAVATCVRLAAAEKLAG</sequence>
<dbReference type="Gene3D" id="3.40.640.10">
    <property type="entry name" value="Type I PLP-dependent aspartate aminotransferase-like (Major domain)"/>
    <property type="match status" value="1"/>
</dbReference>
<dbReference type="Pfam" id="PF12897">
    <property type="entry name" value="Asp_aminotransf"/>
    <property type="match status" value="1"/>
</dbReference>
<dbReference type="PANTHER" id="PTHR43799">
    <property type="entry name" value="AMINOTRANSFERASE, PUTATIVE-RELATED"/>
    <property type="match status" value="1"/>
</dbReference>
<evidence type="ECO:0000313" key="2">
    <source>
        <dbReference type="Proteomes" id="UP001501612"/>
    </source>
</evidence>
<keyword evidence="1" id="KW-0808">Transferase</keyword>
<dbReference type="Gene3D" id="3.90.1150.10">
    <property type="entry name" value="Aspartate Aminotransferase, domain 1"/>
    <property type="match status" value="1"/>
</dbReference>
<dbReference type="PANTHER" id="PTHR43799:SF1">
    <property type="entry name" value="ASPARTATE AMINOTRANSFERASE"/>
    <property type="match status" value="1"/>
</dbReference>
<keyword evidence="1" id="KW-0032">Aminotransferase</keyword>
<reference evidence="1 2" key="1">
    <citation type="journal article" date="2019" name="Int. J. Syst. Evol. Microbiol.">
        <title>The Global Catalogue of Microorganisms (GCM) 10K type strain sequencing project: providing services to taxonomists for standard genome sequencing and annotation.</title>
        <authorList>
            <consortium name="The Broad Institute Genomics Platform"/>
            <consortium name="The Broad Institute Genome Sequencing Center for Infectious Disease"/>
            <person name="Wu L."/>
            <person name="Ma J."/>
        </authorList>
    </citation>
    <scope>NUCLEOTIDE SEQUENCE [LARGE SCALE GENOMIC DNA]</scope>
    <source>
        <strain evidence="1 2">JCM 14046</strain>
    </source>
</reference>
<protein>
    <submittedName>
        <fullName evidence="1">Aminotransferase class I/II-fold pyridoxal phosphate-dependent enzyme</fullName>
    </submittedName>
</protein>
<organism evidence="1 2">
    <name type="scientific">Nocardioides lentus</name>
    <dbReference type="NCBI Taxonomy" id="338077"/>
    <lineage>
        <taxon>Bacteria</taxon>
        <taxon>Bacillati</taxon>
        <taxon>Actinomycetota</taxon>
        <taxon>Actinomycetes</taxon>
        <taxon>Propionibacteriales</taxon>
        <taxon>Nocardioidaceae</taxon>
        <taxon>Nocardioides</taxon>
    </lineage>
</organism>
<gene>
    <name evidence="1" type="ORF">GCM10009737_24310</name>
</gene>
<evidence type="ECO:0000313" key="1">
    <source>
        <dbReference type="EMBL" id="GAA1921980.1"/>
    </source>
</evidence>
<dbReference type="EMBL" id="BAAAMY010000005">
    <property type="protein sequence ID" value="GAA1921980.1"/>
    <property type="molecule type" value="Genomic_DNA"/>
</dbReference>
<dbReference type="CDD" id="cd00609">
    <property type="entry name" value="AAT_like"/>
    <property type="match status" value="1"/>
</dbReference>